<feature type="domain" description="Multidrug resistance protein MdtA-like barrel-sandwich hybrid" evidence="3">
    <location>
        <begin position="45"/>
        <end position="227"/>
    </location>
</feature>
<dbReference type="Pfam" id="PF25917">
    <property type="entry name" value="BSH_RND"/>
    <property type="match status" value="1"/>
</dbReference>
<dbReference type="InterPro" id="IPR050393">
    <property type="entry name" value="MFP_Efflux_Pump"/>
</dbReference>
<evidence type="ECO:0000259" key="4">
    <source>
        <dbReference type="Pfam" id="PF25963"/>
    </source>
</evidence>
<proteinExistence type="inferred from homology"/>
<dbReference type="Gene3D" id="2.40.50.100">
    <property type="match status" value="1"/>
</dbReference>
<organism evidence="5 6">
    <name type="scientific">Rhodanobacter geophilus</name>
    <dbReference type="NCBI Taxonomy" id="3162488"/>
    <lineage>
        <taxon>Bacteria</taxon>
        <taxon>Pseudomonadati</taxon>
        <taxon>Pseudomonadota</taxon>
        <taxon>Gammaproteobacteria</taxon>
        <taxon>Lysobacterales</taxon>
        <taxon>Rhodanobacteraceae</taxon>
        <taxon>Rhodanobacter</taxon>
    </lineage>
</organism>
<dbReference type="PANTHER" id="PTHR30367:SF12">
    <property type="entry name" value="P-HYDROXYBENZOIC ACID EFFLUX PUMP SUBUNIT AAEA"/>
    <property type="match status" value="1"/>
</dbReference>
<reference evidence="5 6" key="1">
    <citation type="submission" date="2024-06" db="EMBL/GenBank/DDBJ databases">
        <authorList>
            <person name="Woo H."/>
        </authorList>
    </citation>
    <scope>NUCLEOTIDE SEQUENCE [LARGE SCALE GENOMIC DNA]</scope>
    <source>
        <strain evidence="5 6">S2-g</strain>
    </source>
</reference>
<feature type="transmembrane region" description="Helical" evidence="2">
    <location>
        <begin position="6"/>
        <end position="27"/>
    </location>
</feature>
<dbReference type="Pfam" id="PF25963">
    <property type="entry name" value="Beta-barrel_AAEA"/>
    <property type="match status" value="1"/>
</dbReference>
<dbReference type="Gene3D" id="2.40.30.170">
    <property type="match status" value="1"/>
</dbReference>
<evidence type="ECO:0000256" key="2">
    <source>
        <dbReference type="SAM" id="Phobius"/>
    </source>
</evidence>
<comment type="caution">
    <text evidence="5">The sequence shown here is derived from an EMBL/GenBank/DDBJ whole genome shotgun (WGS) entry which is preliminary data.</text>
</comment>
<evidence type="ECO:0000256" key="1">
    <source>
        <dbReference type="ARBA" id="ARBA00009477"/>
    </source>
</evidence>
<evidence type="ECO:0000313" key="6">
    <source>
        <dbReference type="Proteomes" id="UP001556170"/>
    </source>
</evidence>
<feature type="domain" description="p-hydroxybenzoic acid efflux pump subunit AaeA-like beta-barrel" evidence="4">
    <location>
        <begin position="231"/>
        <end position="330"/>
    </location>
</feature>
<protein>
    <submittedName>
        <fullName evidence="5">HlyD family secretion protein</fullName>
    </submittedName>
</protein>
<keyword evidence="2" id="KW-0472">Membrane</keyword>
<comment type="similarity">
    <text evidence="1">Belongs to the membrane fusion protein (MFP) (TC 8.A.1) family.</text>
</comment>
<dbReference type="Gene3D" id="1.10.287.470">
    <property type="entry name" value="Helix hairpin bin"/>
    <property type="match status" value="1"/>
</dbReference>
<keyword evidence="2" id="KW-1133">Transmembrane helix</keyword>
<dbReference type="RefSeq" id="WP_367843164.1">
    <property type="nucleotide sequence ID" value="NZ_JBFOHL010000001.1"/>
</dbReference>
<dbReference type="PANTHER" id="PTHR30367">
    <property type="entry name" value="P-HYDROXYBENZOIC ACID EFFLUX PUMP SUBUNIT AAEA-RELATED"/>
    <property type="match status" value="1"/>
</dbReference>
<dbReference type="SUPFAM" id="SSF111369">
    <property type="entry name" value="HlyD-like secretion proteins"/>
    <property type="match status" value="2"/>
</dbReference>
<dbReference type="Proteomes" id="UP001556170">
    <property type="component" value="Unassembled WGS sequence"/>
</dbReference>
<gene>
    <name evidence="5" type="ORF">ABQJ56_01220</name>
</gene>
<keyword evidence="6" id="KW-1185">Reference proteome</keyword>
<dbReference type="EMBL" id="JBFOHL010000001">
    <property type="protein sequence ID" value="MEW9622854.1"/>
    <property type="molecule type" value="Genomic_DNA"/>
</dbReference>
<accession>A0ABV3QK92</accession>
<dbReference type="InterPro" id="IPR058625">
    <property type="entry name" value="MdtA-like_BSH"/>
</dbReference>
<evidence type="ECO:0000259" key="3">
    <source>
        <dbReference type="Pfam" id="PF25917"/>
    </source>
</evidence>
<sequence length="344" mass="37109">MNKSSLLRLLFTAVVVVIAAVLGHALWKHYLYSPWTRDGRVRADVVRIAPDVSGLVTAVPVHDNQFVHRGDVLLVIDPSRYRLALDQARANLAAAGAGVHAADANIVAATAAVAARRTDYAMYRAQAKRRMQVPTGSVVSSEARDNAVATAEAAEAAWHQSEAALKQAQAAHDQALSAQAQARVAVQNAELNLERTRVRAPVDGYATNVQVRVGDYASAGAPRLALVDSHSYYLYGYFEETKLPQLHVGDPVDVRLMAGGVHLKGRIDSIARGIADRDNPGSPEQLANVNPTFNWVRLAQRIPVRIDIDPSRMPAGSVLVAGMTATIEVHPRDDDARAPRQAQP</sequence>
<keyword evidence="2" id="KW-0812">Transmembrane</keyword>
<name>A0ABV3QK92_9GAMM</name>
<dbReference type="InterPro" id="IPR058634">
    <property type="entry name" value="AaeA-lik-b-barrel"/>
</dbReference>
<evidence type="ECO:0000313" key="5">
    <source>
        <dbReference type="EMBL" id="MEW9622854.1"/>
    </source>
</evidence>